<organism evidence="1 2">
    <name type="scientific">Nocardia cyriacigeorgica</name>
    <dbReference type="NCBI Taxonomy" id="135487"/>
    <lineage>
        <taxon>Bacteria</taxon>
        <taxon>Bacillati</taxon>
        <taxon>Actinomycetota</taxon>
        <taxon>Actinomycetes</taxon>
        <taxon>Mycobacteriales</taxon>
        <taxon>Nocardiaceae</taxon>
        <taxon>Nocardia</taxon>
    </lineage>
</organism>
<dbReference type="EMBL" id="VBUT01000011">
    <property type="protein sequence ID" value="TLF74046.1"/>
    <property type="molecule type" value="Genomic_DNA"/>
</dbReference>
<reference evidence="1 2" key="1">
    <citation type="submission" date="2019-05" db="EMBL/GenBank/DDBJ databases">
        <title>Genomes sequences of two Nocardia cyriacigeorgica environmental isolates, type strains Nocardia asteroides ATCC 19247 and Nocardia cyriacigeorgica DSM 44484.</title>
        <authorList>
            <person name="Vautrin F."/>
            <person name="Bergeron E."/>
            <person name="Dubost A."/>
            <person name="Abrouk D."/>
            <person name="Rodriguez Nava V."/>
            <person name="Pujic P."/>
        </authorList>
    </citation>
    <scope>NUCLEOTIDE SEQUENCE [LARGE SCALE GENOMIC DNA]</scope>
    <source>
        <strain evidence="1 2">EML 446</strain>
    </source>
</reference>
<gene>
    <name evidence="1" type="ORF">FEK34_25330</name>
</gene>
<sequence>MPAGVFVDVDDTTADVHVPDPVLRRKIARQLVEAARPEPWRVDVQTVRGAKVFRAPVDVVRAAGLLDEAHPFDEGGIADRLYMLKPDEGVLSAEAIAASSPPITEILARTEPPRTGAGSGTEVWRDHLRRFGIAFDPDDKRAELIARWDAERGDT</sequence>
<name>A0A5R8NEL2_9NOCA</name>
<evidence type="ECO:0000313" key="2">
    <source>
        <dbReference type="Proteomes" id="UP000306378"/>
    </source>
</evidence>
<proteinExistence type="predicted"/>
<accession>A0A5R8NEL2</accession>
<comment type="caution">
    <text evidence="1">The sequence shown here is derived from an EMBL/GenBank/DDBJ whole genome shotgun (WGS) entry which is preliminary data.</text>
</comment>
<dbReference type="RefSeq" id="WP_138451713.1">
    <property type="nucleotide sequence ID" value="NZ_VBUT01000011.1"/>
</dbReference>
<protein>
    <submittedName>
        <fullName evidence="1">Uncharacterized protein</fullName>
    </submittedName>
</protein>
<evidence type="ECO:0000313" key="1">
    <source>
        <dbReference type="EMBL" id="TLF74046.1"/>
    </source>
</evidence>
<dbReference type="AlphaFoldDB" id="A0A5R8NEL2"/>
<dbReference type="Proteomes" id="UP000306378">
    <property type="component" value="Unassembled WGS sequence"/>
</dbReference>